<dbReference type="InterPro" id="IPR013563">
    <property type="entry name" value="Oligopep_ABC_C"/>
</dbReference>
<dbReference type="PANTHER" id="PTHR43297:SF2">
    <property type="entry name" value="DIPEPTIDE TRANSPORT ATP-BINDING PROTEIN DPPD"/>
    <property type="match status" value="1"/>
</dbReference>
<keyword evidence="5" id="KW-0547">Nucleotide-binding</keyword>
<dbReference type="InterPro" id="IPR003593">
    <property type="entry name" value="AAA+_ATPase"/>
</dbReference>
<keyword evidence="6 10" id="KW-0067">ATP-binding</keyword>
<keyword evidence="11" id="KW-1185">Reference proteome</keyword>
<evidence type="ECO:0000256" key="2">
    <source>
        <dbReference type="ARBA" id="ARBA00005417"/>
    </source>
</evidence>
<keyword evidence="7" id="KW-0472">Membrane</keyword>
<dbReference type="InterPro" id="IPR003439">
    <property type="entry name" value="ABC_transporter-like_ATP-bd"/>
</dbReference>
<accession>A0A937UPJ9</accession>
<name>A0A937UPJ9_9ACTN</name>
<dbReference type="Pfam" id="PF00005">
    <property type="entry name" value="ABC_tran"/>
    <property type="match status" value="1"/>
</dbReference>
<dbReference type="Gene3D" id="3.40.50.300">
    <property type="entry name" value="P-loop containing nucleotide triphosphate hydrolases"/>
    <property type="match status" value="1"/>
</dbReference>
<dbReference type="RefSeq" id="WP_203006691.1">
    <property type="nucleotide sequence ID" value="NZ_JADWYU010000381.1"/>
</dbReference>
<dbReference type="PROSITE" id="PS00211">
    <property type="entry name" value="ABC_TRANSPORTER_1"/>
    <property type="match status" value="1"/>
</dbReference>
<dbReference type="GO" id="GO:0016887">
    <property type="term" value="F:ATP hydrolysis activity"/>
    <property type="evidence" value="ECO:0007669"/>
    <property type="project" value="InterPro"/>
</dbReference>
<dbReference type="PROSITE" id="PS50893">
    <property type="entry name" value="ABC_TRANSPORTER_2"/>
    <property type="match status" value="1"/>
</dbReference>
<dbReference type="GO" id="GO:0005886">
    <property type="term" value="C:plasma membrane"/>
    <property type="evidence" value="ECO:0007669"/>
    <property type="project" value="UniProtKB-SubCell"/>
</dbReference>
<dbReference type="CDD" id="cd03257">
    <property type="entry name" value="ABC_NikE_OppD_transporters"/>
    <property type="match status" value="1"/>
</dbReference>
<sequence length="371" mass="40036">MNRIRASVKPGGAGAAPAEAPGLLRVEDLRTVIPSRRGPIFAVDGVSLKVDGGQTLGVVGESGSGKSMLIRSITGLLPAGGIQRSGSVRYEGHELLDLDRARLGAFWGVELGMIAQDPMTSLNPVRRVGAQITEPLRQHLGRSRRQARDEALGLLRMVGIPDPERRLVEYPHQLSGGMRQRVLIAAALAARPRMLFADEPTTALDVTVQAQILNLLRRIQREMRMAMVLVTHDLGVVATCTDQVAVMYAGQIVETAPTAVLFDRMYMPYTRALFASTPRLADPPHTRLAVIPGRPPDLAVPSGGCRFAPRCAYARDKCQAETPPLAKADEHGHLYRCWFPLTGRAPADPGQREPAAVHAAADRIGATKEDG</sequence>
<keyword evidence="4" id="KW-1003">Cell membrane</keyword>
<dbReference type="Pfam" id="PF08352">
    <property type="entry name" value="oligo_HPY"/>
    <property type="match status" value="1"/>
</dbReference>
<evidence type="ECO:0000256" key="4">
    <source>
        <dbReference type="ARBA" id="ARBA00022475"/>
    </source>
</evidence>
<dbReference type="GO" id="GO:0015833">
    <property type="term" value="P:peptide transport"/>
    <property type="evidence" value="ECO:0007669"/>
    <property type="project" value="InterPro"/>
</dbReference>
<evidence type="ECO:0000256" key="8">
    <source>
        <dbReference type="SAM" id="MobiDB-lite"/>
    </source>
</evidence>
<protein>
    <submittedName>
        <fullName evidence="10">ABC transporter ATP-binding protein</fullName>
    </submittedName>
</protein>
<dbReference type="SUPFAM" id="SSF52540">
    <property type="entry name" value="P-loop containing nucleoside triphosphate hydrolases"/>
    <property type="match status" value="1"/>
</dbReference>
<comment type="similarity">
    <text evidence="2">Belongs to the ABC transporter superfamily.</text>
</comment>
<dbReference type="FunFam" id="3.40.50.300:FF:000016">
    <property type="entry name" value="Oligopeptide ABC transporter ATP-binding component"/>
    <property type="match status" value="1"/>
</dbReference>
<dbReference type="Proteomes" id="UP000604475">
    <property type="component" value="Unassembled WGS sequence"/>
</dbReference>
<evidence type="ECO:0000256" key="3">
    <source>
        <dbReference type="ARBA" id="ARBA00022448"/>
    </source>
</evidence>
<evidence type="ECO:0000259" key="9">
    <source>
        <dbReference type="PROSITE" id="PS50893"/>
    </source>
</evidence>
<organism evidence="10 11">
    <name type="scientific">Frankia nepalensis</name>
    <dbReference type="NCBI Taxonomy" id="1836974"/>
    <lineage>
        <taxon>Bacteria</taxon>
        <taxon>Bacillati</taxon>
        <taxon>Actinomycetota</taxon>
        <taxon>Actinomycetes</taxon>
        <taxon>Frankiales</taxon>
        <taxon>Frankiaceae</taxon>
        <taxon>Frankia</taxon>
    </lineage>
</organism>
<dbReference type="GO" id="GO:0005524">
    <property type="term" value="F:ATP binding"/>
    <property type="evidence" value="ECO:0007669"/>
    <property type="project" value="UniProtKB-KW"/>
</dbReference>
<dbReference type="NCBIfam" id="TIGR01727">
    <property type="entry name" value="oligo_HPY"/>
    <property type="match status" value="1"/>
</dbReference>
<gene>
    <name evidence="10" type="ORF">I7412_18725</name>
</gene>
<feature type="region of interest" description="Disordered" evidence="8">
    <location>
        <begin position="348"/>
        <end position="371"/>
    </location>
</feature>
<keyword evidence="3" id="KW-0813">Transport</keyword>
<feature type="domain" description="ABC transporter" evidence="9">
    <location>
        <begin position="24"/>
        <end position="274"/>
    </location>
</feature>
<proteinExistence type="inferred from homology"/>
<dbReference type="SMART" id="SM00382">
    <property type="entry name" value="AAA"/>
    <property type="match status" value="1"/>
</dbReference>
<evidence type="ECO:0000313" key="11">
    <source>
        <dbReference type="Proteomes" id="UP000604475"/>
    </source>
</evidence>
<evidence type="ECO:0000256" key="1">
    <source>
        <dbReference type="ARBA" id="ARBA00004202"/>
    </source>
</evidence>
<dbReference type="PANTHER" id="PTHR43297">
    <property type="entry name" value="OLIGOPEPTIDE TRANSPORT ATP-BINDING PROTEIN APPD"/>
    <property type="match status" value="1"/>
</dbReference>
<dbReference type="InterPro" id="IPR027417">
    <property type="entry name" value="P-loop_NTPase"/>
</dbReference>
<dbReference type="InterPro" id="IPR050388">
    <property type="entry name" value="ABC_Ni/Peptide_Import"/>
</dbReference>
<dbReference type="AlphaFoldDB" id="A0A937UPJ9"/>
<evidence type="ECO:0000256" key="5">
    <source>
        <dbReference type="ARBA" id="ARBA00022741"/>
    </source>
</evidence>
<comment type="caution">
    <text evidence="10">The sequence shown here is derived from an EMBL/GenBank/DDBJ whole genome shotgun (WGS) entry which is preliminary data.</text>
</comment>
<reference evidence="10" key="1">
    <citation type="submission" date="2020-12" db="EMBL/GenBank/DDBJ databases">
        <title>Genomic characterization of non-nitrogen-fixing Frankia strains.</title>
        <authorList>
            <person name="Carlos-Shanley C."/>
            <person name="Guerra T."/>
            <person name="Hahn D."/>
        </authorList>
    </citation>
    <scope>NUCLEOTIDE SEQUENCE</scope>
    <source>
        <strain evidence="10">CN6</strain>
    </source>
</reference>
<evidence type="ECO:0000256" key="6">
    <source>
        <dbReference type="ARBA" id="ARBA00022840"/>
    </source>
</evidence>
<evidence type="ECO:0000313" key="10">
    <source>
        <dbReference type="EMBL" id="MBL7629158.1"/>
    </source>
</evidence>
<dbReference type="EMBL" id="JAEACQ010000216">
    <property type="protein sequence ID" value="MBL7629158.1"/>
    <property type="molecule type" value="Genomic_DNA"/>
</dbReference>
<dbReference type="InterPro" id="IPR017871">
    <property type="entry name" value="ABC_transporter-like_CS"/>
</dbReference>
<evidence type="ECO:0000256" key="7">
    <source>
        <dbReference type="ARBA" id="ARBA00023136"/>
    </source>
</evidence>
<comment type="subcellular location">
    <subcellularLocation>
        <location evidence="1">Cell membrane</location>
        <topology evidence="1">Peripheral membrane protein</topology>
    </subcellularLocation>
</comment>